<dbReference type="FunFam" id="3.30.70.100:FF:000011">
    <property type="entry name" value="Acylphosphatase"/>
    <property type="match status" value="1"/>
</dbReference>
<feature type="domain" description="Acylphosphatase-like" evidence="8">
    <location>
        <begin position="10"/>
        <end position="100"/>
    </location>
</feature>
<keyword evidence="3 5" id="KW-0378">Hydrolase</keyword>
<dbReference type="PROSITE" id="PS00151">
    <property type="entry name" value="ACYLPHOSPHATASE_2"/>
    <property type="match status" value="1"/>
</dbReference>
<keyword evidence="9" id="KW-1185">Reference proteome</keyword>
<dbReference type="InterPro" id="IPR017968">
    <property type="entry name" value="Acylphosphatase_CS"/>
</dbReference>
<dbReference type="PANTHER" id="PTHR10029">
    <property type="entry name" value="ACYLPHOSPHATASE"/>
    <property type="match status" value="1"/>
</dbReference>
<dbReference type="InterPro" id="IPR036046">
    <property type="entry name" value="Acylphosphatase-like_dom_sf"/>
</dbReference>
<dbReference type="InterPro" id="IPR020456">
    <property type="entry name" value="Acylphosphatase"/>
</dbReference>
<dbReference type="EC" id="3.6.1.7" evidence="2 5"/>
<accession>A0A9U8DX68</accession>
<evidence type="ECO:0000256" key="6">
    <source>
        <dbReference type="RuleBase" id="RU000553"/>
    </source>
</evidence>
<evidence type="ECO:0000256" key="1">
    <source>
        <dbReference type="ARBA" id="ARBA00005614"/>
    </source>
</evidence>
<gene>
    <name evidence="10" type="primary">LOC106053240</name>
</gene>
<protein>
    <recommendedName>
        <fullName evidence="2 5">Acylphosphatase</fullName>
        <ecNumber evidence="2 5">3.6.1.7</ecNumber>
    </recommendedName>
</protein>
<organism evidence="9 10">
    <name type="scientific">Biomphalaria glabrata</name>
    <name type="common">Bloodfluke planorb</name>
    <name type="synonym">Freshwater snail</name>
    <dbReference type="NCBI Taxonomy" id="6526"/>
    <lineage>
        <taxon>Eukaryota</taxon>
        <taxon>Metazoa</taxon>
        <taxon>Spiralia</taxon>
        <taxon>Lophotrochozoa</taxon>
        <taxon>Mollusca</taxon>
        <taxon>Gastropoda</taxon>
        <taxon>Heterobranchia</taxon>
        <taxon>Euthyneura</taxon>
        <taxon>Panpulmonata</taxon>
        <taxon>Hygrophila</taxon>
        <taxon>Lymnaeoidea</taxon>
        <taxon>Planorbidae</taxon>
        <taxon>Biomphalaria</taxon>
    </lineage>
</organism>
<dbReference type="Gene3D" id="3.30.70.100">
    <property type="match status" value="1"/>
</dbReference>
<dbReference type="Proteomes" id="UP001165740">
    <property type="component" value="Chromosome 3"/>
</dbReference>
<comment type="catalytic activity">
    <reaction evidence="4 5 6">
        <text>an acyl phosphate + H2O = a carboxylate + phosphate + H(+)</text>
        <dbReference type="Rhea" id="RHEA:14965"/>
        <dbReference type="ChEBI" id="CHEBI:15377"/>
        <dbReference type="ChEBI" id="CHEBI:15378"/>
        <dbReference type="ChEBI" id="CHEBI:29067"/>
        <dbReference type="ChEBI" id="CHEBI:43474"/>
        <dbReference type="ChEBI" id="CHEBI:59918"/>
        <dbReference type="EC" id="3.6.1.7"/>
    </reaction>
</comment>
<dbReference type="InterPro" id="IPR001792">
    <property type="entry name" value="Acylphosphatase-like_dom"/>
</dbReference>
<evidence type="ECO:0000256" key="5">
    <source>
        <dbReference type="PROSITE-ProRule" id="PRU00520"/>
    </source>
</evidence>
<evidence type="ECO:0000256" key="4">
    <source>
        <dbReference type="ARBA" id="ARBA00047645"/>
    </source>
</evidence>
<feature type="active site" evidence="5">
    <location>
        <position position="25"/>
    </location>
</feature>
<dbReference type="AlphaFoldDB" id="A0A9U8DX68"/>
<feature type="active site" evidence="5">
    <location>
        <position position="43"/>
    </location>
</feature>
<sequence>MATARANLISVNFEVFGKVQGVFFRKHTQKEATKLGLTGWVQNTPAGTVVGVIEGTEDKVKLMKKWLAETGSPKSVIKKCVFNDEKMIEAKMYSSFSVNRD</sequence>
<dbReference type="GO" id="GO:0003998">
    <property type="term" value="F:acylphosphatase activity"/>
    <property type="evidence" value="ECO:0007669"/>
    <property type="project" value="UniProtKB-EC"/>
</dbReference>
<dbReference type="PROSITE" id="PS51160">
    <property type="entry name" value="ACYLPHOSPHATASE_3"/>
    <property type="match status" value="1"/>
</dbReference>
<evidence type="ECO:0000256" key="3">
    <source>
        <dbReference type="ARBA" id="ARBA00022801"/>
    </source>
</evidence>
<dbReference type="OrthoDB" id="7961613at2759"/>
<dbReference type="Pfam" id="PF00708">
    <property type="entry name" value="Acylphosphatase"/>
    <property type="match status" value="1"/>
</dbReference>
<evidence type="ECO:0000313" key="9">
    <source>
        <dbReference type="Proteomes" id="UP001165740"/>
    </source>
</evidence>
<dbReference type="PANTHER" id="PTHR10029:SF3">
    <property type="entry name" value="ACYLPHOSPHATASE-RELATED"/>
    <property type="match status" value="1"/>
</dbReference>
<name>A0A9U8DX68_BIOGL</name>
<dbReference type="PROSITE" id="PS00150">
    <property type="entry name" value="ACYLPHOSPHATASE_1"/>
    <property type="match status" value="1"/>
</dbReference>
<evidence type="ECO:0000256" key="7">
    <source>
        <dbReference type="RuleBase" id="RU004168"/>
    </source>
</evidence>
<comment type="similarity">
    <text evidence="1 7">Belongs to the acylphosphatase family.</text>
</comment>
<dbReference type="GeneID" id="106053240"/>
<evidence type="ECO:0000256" key="2">
    <source>
        <dbReference type="ARBA" id="ARBA00012150"/>
    </source>
</evidence>
<evidence type="ECO:0000313" key="10">
    <source>
        <dbReference type="RefSeq" id="XP_013064215.2"/>
    </source>
</evidence>
<dbReference type="RefSeq" id="XP_013064215.2">
    <property type="nucleotide sequence ID" value="XM_013208761.2"/>
</dbReference>
<dbReference type="KEGG" id="bgt:106053240"/>
<evidence type="ECO:0000259" key="8">
    <source>
        <dbReference type="PROSITE" id="PS51160"/>
    </source>
</evidence>
<reference evidence="10" key="1">
    <citation type="submission" date="2025-08" db="UniProtKB">
        <authorList>
            <consortium name="RefSeq"/>
        </authorList>
    </citation>
    <scope>IDENTIFICATION</scope>
</reference>
<dbReference type="SUPFAM" id="SSF54975">
    <property type="entry name" value="Acylphosphatase/BLUF domain-like"/>
    <property type="match status" value="1"/>
</dbReference>
<proteinExistence type="inferred from homology"/>
<dbReference type="PRINTS" id="PR00112">
    <property type="entry name" value="ACYLPHPHTASE"/>
</dbReference>